<protein>
    <submittedName>
        <fullName evidence="4">T9SS type A sorting domain-containing protein</fullName>
    </submittedName>
</protein>
<evidence type="ECO:0000313" key="4">
    <source>
        <dbReference type="EMBL" id="MEN3324989.1"/>
    </source>
</evidence>
<evidence type="ECO:0000259" key="3">
    <source>
        <dbReference type="Pfam" id="PF18962"/>
    </source>
</evidence>
<dbReference type="InterPro" id="IPR026444">
    <property type="entry name" value="Secre_tail"/>
</dbReference>
<dbReference type="NCBIfam" id="TIGR04183">
    <property type="entry name" value="Por_Secre_tail"/>
    <property type="match status" value="1"/>
</dbReference>
<keyword evidence="5" id="KW-1185">Reference proteome</keyword>
<feature type="domain" description="Secretion system C-terminal sorting" evidence="3">
    <location>
        <begin position="152"/>
        <end position="221"/>
    </location>
</feature>
<gene>
    <name evidence="4" type="ORF">VP395_14715</name>
</gene>
<reference evidence="4 5" key="1">
    <citation type="submission" date="2024-01" db="EMBL/GenBank/DDBJ databases">
        <title>Mariniflexile litorale sp. nov., isolated from the shallow sediments of the Sea of Japan.</title>
        <authorList>
            <person name="Romanenko L."/>
            <person name="Bystritskaya E."/>
            <person name="Isaeva M."/>
        </authorList>
    </citation>
    <scope>NUCLEOTIDE SEQUENCE [LARGE SCALE GENOMIC DNA]</scope>
    <source>
        <strain evidence="4 5">KCTC 32427</strain>
    </source>
</reference>
<keyword evidence="1 2" id="KW-0732">Signal</keyword>
<evidence type="ECO:0000256" key="1">
    <source>
        <dbReference type="ARBA" id="ARBA00022729"/>
    </source>
</evidence>
<sequence length="224" mass="24008">MKKQLLFLLLCVSISFNGWTQSITAISFDKNPTEVNSAFTVTIKYSTPNSTDFFYLGLELKDAAGNYISGVVEKTTPALASGSDVDFSTSLTVPAGVTPSADLPDGQYYALKVALYGSGWSGPNAEEYPVMTLVASGTLGIDDASLVTEFVLYPNPVSNILSIKHAKKMAIKSLKITNILGKTVYADINTESLNSVDVSNLSTGLYILSVNSGDKTQQAKFFKK</sequence>
<dbReference type="Pfam" id="PF18962">
    <property type="entry name" value="Por_Secre_tail"/>
    <property type="match status" value="1"/>
</dbReference>
<feature type="chain" id="PRO_5045334544" evidence="2">
    <location>
        <begin position="21"/>
        <end position="224"/>
    </location>
</feature>
<proteinExistence type="predicted"/>
<comment type="caution">
    <text evidence="4">The sequence shown here is derived from an EMBL/GenBank/DDBJ whole genome shotgun (WGS) entry which is preliminary data.</text>
</comment>
<organism evidence="4 5">
    <name type="scientific">Mariniflexile soesokkakense</name>
    <dbReference type="NCBI Taxonomy" id="1343160"/>
    <lineage>
        <taxon>Bacteria</taxon>
        <taxon>Pseudomonadati</taxon>
        <taxon>Bacteroidota</taxon>
        <taxon>Flavobacteriia</taxon>
        <taxon>Flavobacteriales</taxon>
        <taxon>Flavobacteriaceae</taxon>
        <taxon>Mariniflexile</taxon>
    </lineage>
</organism>
<dbReference type="EMBL" id="JAZHYP010000009">
    <property type="protein sequence ID" value="MEN3324989.1"/>
    <property type="molecule type" value="Genomic_DNA"/>
</dbReference>
<evidence type="ECO:0000256" key="2">
    <source>
        <dbReference type="SAM" id="SignalP"/>
    </source>
</evidence>
<dbReference type="Proteomes" id="UP001416393">
    <property type="component" value="Unassembled WGS sequence"/>
</dbReference>
<dbReference type="RefSeq" id="WP_346242786.1">
    <property type="nucleotide sequence ID" value="NZ_JAZHYP010000009.1"/>
</dbReference>
<name>A0ABV0AHP5_9FLAO</name>
<evidence type="ECO:0000313" key="5">
    <source>
        <dbReference type="Proteomes" id="UP001416393"/>
    </source>
</evidence>
<accession>A0ABV0AHP5</accession>
<feature type="signal peptide" evidence="2">
    <location>
        <begin position="1"/>
        <end position="20"/>
    </location>
</feature>